<feature type="region of interest" description="Disordered" evidence="10">
    <location>
        <begin position="468"/>
        <end position="487"/>
    </location>
</feature>
<feature type="binding site" evidence="9">
    <location>
        <position position="37"/>
    </location>
    <ligand>
        <name>ATP</name>
        <dbReference type="ChEBI" id="CHEBI:30616"/>
    </ligand>
</feature>
<evidence type="ECO:0000256" key="1">
    <source>
        <dbReference type="ARBA" id="ARBA00012513"/>
    </source>
</evidence>
<keyword evidence="2 13" id="KW-0723">Serine/threonine-protein kinase</keyword>
<dbReference type="InterPro" id="IPR012291">
    <property type="entry name" value="CBM2_carb-bd_dom_sf"/>
</dbReference>
<dbReference type="OrthoDB" id="3343693at2"/>
<accession>A0A1C6TWP6</accession>
<evidence type="ECO:0000256" key="3">
    <source>
        <dbReference type="ARBA" id="ARBA00022679"/>
    </source>
</evidence>
<dbReference type="Pfam" id="PF00069">
    <property type="entry name" value="Pkinase"/>
    <property type="match status" value="1"/>
</dbReference>
<comment type="catalytic activity">
    <reaction evidence="8">
        <text>L-seryl-[protein] + ATP = O-phospho-L-seryl-[protein] + ADP + H(+)</text>
        <dbReference type="Rhea" id="RHEA:17989"/>
        <dbReference type="Rhea" id="RHEA-COMP:9863"/>
        <dbReference type="Rhea" id="RHEA-COMP:11604"/>
        <dbReference type="ChEBI" id="CHEBI:15378"/>
        <dbReference type="ChEBI" id="CHEBI:29999"/>
        <dbReference type="ChEBI" id="CHEBI:30616"/>
        <dbReference type="ChEBI" id="CHEBI:83421"/>
        <dbReference type="ChEBI" id="CHEBI:456216"/>
        <dbReference type="EC" id="2.7.11.1"/>
    </reaction>
</comment>
<dbReference type="AlphaFoldDB" id="A0A1C6TWP6"/>
<organism evidence="13 14">
    <name type="scientific">Micromonospora yangpuensis</name>
    <dbReference type="NCBI Taxonomy" id="683228"/>
    <lineage>
        <taxon>Bacteria</taxon>
        <taxon>Bacillati</taxon>
        <taxon>Actinomycetota</taxon>
        <taxon>Actinomycetes</taxon>
        <taxon>Micromonosporales</taxon>
        <taxon>Micromonosporaceae</taxon>
        <taxon>Micromonospora</taxon>
    </lineage>
</organism>
<evidence type="ECO:0000256" key="4">
    <source>
        <dbReference type="ARBA" id="ARBA00022741"/>
    </source>
</evidence>
<evidence type="ECO:0000256" key="2">
    <source>
        <dbReference type="ARBA" id="ARBA00022527"/>
    </source>
</evidence>
<dbReference type="Gene3D" id="2.60.40.290">
    <property type="match status" value="1"/>
</dbReference>
<proteinExistence type="predicted"/>
<evidence type="ECO:0000256" key="5">
    <source>
        <dbReference type="ARBA" id="ARBA00022777"/>
    </source>
</evidence>
<dbReference type="Gene3D" id="1.10.510.10">
    <property type="entry name" value="Transferase(Phosphotransferase) domain 1"/>
    <property type="match status" value="1"/>
</dbReference>
<evidence type="ECO:0000256" key="10">
    <source>
        <dbReference type="SAM" id="MobiDB-lite"/>
    </source>
</evidence>
<feature type="compositionally biased region" description="Polar residues" evidence="10">
    <location>
        <begin position="608"/>
        <end position="630"/>
    </location>
</feature>
<sequence>MQLLGGRYQLVEPVGEGGMAVVWRAYDRVLRRTVAVKLLVPRLAADQRFRDRVRQEAYAAAQLNHPHIAGVYDYGETRHGRHRRVPYLVLEFVDGGTLADRLRDSGALDWADTVRIGMDVAAALAAAHVAGLVHRDVKPGNVMLSETGVKVVDLGIAESIGQPAGGGTGEVLGTPRYMAPEQARGEVAVSGSDLYAFGLLLIECLTGRPPAHGSTPTELIRQRQAGIGPELPTVPGLPEPVAELCRRCLAPDPADRPSAVEAFEILAEAAGPRPLTTVTGAAMAGPGADRAPAVPGANRDPAVPGADRDPVAPRRRARAVTNRSSRERTAAATPPRQGRTGRSLRRPMLLGAAPAAVLLAILGTQLPGLGSIDDPTEGTRAEAAPAVPAAGCATRYTAQHDLDGTFVAGLTVTNSGGVTLSGWQLVFSVPDGQRMVDSADDVQLSQEQQSVTVRAAHRLAPGQTTTLSLRGTHDVTDGGAPREFSLNGTPCARAFATVTSASGTTESTPGGSGDTSGIGAADGQPSDERPQPDRTVRTSPLPIPTGSTSPPDDDGSTEPEPIVPSPSAPTGTPSPEPTDSPDPPRPTASPEPDEDDGTPPSSPPVSRDATTPEQAQSWSSAGGSVSTPLR</sequence>
<dbReference type="Pfam" id="PF00553">
    <property type="entry name" value="CBM_2"/>
    <property type="match status" value="1"/>
</dbReference>
<evidence type="ECO:0000259" key="11">
    <source>
        <dbReference type="PROSITE" id="PS50011"/>
    </source>
</evidence>
<dbReference type="GO" id="GO:0004674">
    <property type="term" value="F:protein serine/threonine kinase activity"/>
    <property type="evidence" value="ECO:0007669"/>
    <property type="project" value="UniProtKB-KW"/>
</dbReference>
<dbReference type="GO" id="GO:0030247">
    <property type="term" value="F:polysaccharide binding"/>
    <property type="evidence" value="ECO:0007669"/>
    <property type="project" value="UniProtKB-UniRule"/>
</dbReference>
<dbReference type="InterPro" id="IPR011009">
    <property type="entry name" value="Kinase-like_dom_sf"/>
</dbReference>
<feature type="region of interest" description="Disordered" evidence="10">
    <location>
        <begin position="279"/>
        <end position="344"/>
    </location>
</feature>
<keyword evidence="6 9" id="KW-0067">ATP-binding</keyword>
<name>A0A1C6TWP6_9ACTN</name>
<dbReference type="EMBL" id="FMIA01000002">
    <property type="protein sequence ID" value="SCL46194.1"/>
    <property type="molecule type" value="Genomic_DNA"/>
</dbReference>
<protein>
    <recommendedName>
        <fullName evidence="1">non-specific serine/threonine protein kinase</fullName>
        <ecNumber evidence="1">2.7.11.1</ecNumber>
    </recommendedName>
</protein>
<keyword evidence="3" id="KW-0808">Transferase</keyword>
<dbReference type="PROSITE" id="PS00108">
    <property type="entry name" value="PROTEIN_KINASE_ST"/>
    <property type="match status" value="1"/>
</dbReference>
<dbReference type="GO" id="GO:0005524">
    <property type="term" value="F:ATP binding"/>
    <property type="evidence" value="ECO:0007669"/>
    <property type="project" value="UniProtKB-UniRule"/>
</dbReference>
<dbReference type="SMART" id="SM00220">
    <property type="entry name" value="S_TKc"/>
    <property type="match status" value="1"/>
</dbReference>
<evidence type="ECO:0000256" key="7">
    <source>
        <dbReference type="ARBA" id="ARBA00047899"/>
    </source>
</evidence>
<dbReference type="SUPFAM" id="SSF49384">
    <property type="entry name" value="Carbohydrate-binding domain"/>
    <property type="match status" value="1"/>
</dbReference>
<dbReference type="SMART" id="SM00637">
    <property type="entry name" value="CBD_II"/>
    <property type="match status" value="1"/>
</dbReference>
<evidence type="ECO:0000313" key="13">
    <source>
        <dbReference type="EMBL" id="SCL46194.1"/>
    </source>
</evidence>
<dbReference type="InterPro" id="IPR008271">
    <property type="entry name" value="Ser/Thr_kinase_AS"/>
</dbReference>
<dbReference type="FunFam" id="3.30.200.20:FF:000035">
    <property type="entry name" value="Serine/threonine protein kinase Stk1"/>
    <property type="match status" value="1"/>
</dbReference>
<dbReference type="PROSITE" id="PS51173">
    <property type="entry name" value="CBM2"/>
    <property type="match status" value="1"/>
</dbReference>
<dbReference type="PANTHER" id="PTHR43289">
    <property type="entry name" value="MITOGEN-ACTIVATED PROTEIN KINASE KINASE KINASE 20-RELATED"/>
    <property type="match status" value="1"/>
</dbReference>
<keyword evidence="4 9" id="KW-0547">Nucleotide-binding</keyword>
<feature type="domain" description="Protein kinase" evidence="11">
    <location>
        <begin position="8"/>
        <end position="276"/>
    </location>
</feature>
<dbReference type="PROSITE" id="PS00107">
    <property type="entry name" value="PROTEIN_KINASE_ATP"/>
    <property type="match status" value="1"/>
</dbReference>
<dbReference type="PANTHER" id="PTHR43289:SF6">
    <property type="entry name" value="SERINE_THREONINE-PROTEIN KINASE NEKL-3"/>
    <property type="match status" value="1"/>
</dbReference>
<dbReference type="SUPFAM" id="SSF56112">
    <property type="entry name" value="Protein kinase-like (PK-like)"/>
    <property type="match status" value="1"/>
</dbReference>
<evidence type="ECO:0000256" key="6">
    <source>
        <dbReference type="ARBA" id="ARBA00022840"/>
    </source>
</evidence>
<dbReference type="InterPro" id="IPR001919">
    <property type="entry name" value="CBD2"/>
</dbReference>
<dbReference type="GO" id="GO:0005975">
    <property type="term" value="P:carbohydrate metabolic process"/>
    <property type="evidence" value="ECO:0007669"/>
    <property type="project" value="InterPro"/>
</dbReference>
<gene>
    <name evidence="13" type="ORF">GA0070617_0181</name>
</gene>
<dbReference type="Gene3D" id="3.30.200.20">
    <property type="entry name" value="Phosphorylase Kinase, domain 1"/>
    <property type="match status" value="1"/>
</dbReference>
<dbReference type="RefSeq" id="WP_091432595.1">
    <property type="nucleotide sequence ID" value="NZ_BMMJ01000003.1"/>
</dbReference>
<dbReference type="GO" id="GO:0004553">
    <property type="term" value="F:hydrolase activity, hydrolyzing O-glycosyl compounds"/>
    <property type="evidence" value="ECO:0007669"/>
    <property type="project" value="InterPro"/>
</dbReference>
<keyword evidence="5 13" id="KW-0418">Kinase</keyword>
<comment type="catalytic activity">
    <reaction evidence="7">
        <text>L-threonyl-[protein] + ATP = O-phospho-L-threonyl-[protein] + ADP + H(+)</text>
        <dbReference type="Rhea" id="RHEA:46608"/>
        <dbReference type="Rhea" id="RHEA-COMP:11060"/>
        <dbReference type="Rhea" id="RHEA-COMP:11605"/>
        <dbReference type="ChEBI" id="CHEBI:15378"/>
        <dbReference type="ChEBI" id="CHEBI:30013"/>
        <dbReference type="ChEBI" id="CHEBI:30616"/>
        <dbReference type="ChEBI" id="CHEBI:61977"/>
        <dbReference type="ChEBI" id="CHEBI:456216"/>
        <dbReference type="EC" id="2.7.11.1"/>
    </reaction>
</comment>
<dbReference type="InterPro" id="IPR017441">
    <property type="entry name" value="Protein_kinase_ATP_BS"/>
</dbReference>
<dbReference type="InterPro" id="IPR000719">
    <property type="entry name" value="Prot_kinase_dom"/>
</dbReference>
<evidence type="ECO:0000256" key="9">
    <source>
        <dbReference type="PROSITE-ProRule" id="PRU10141"/>
    </source>
</evidence>
<feature type="compositionally biased region" description="Low complexity" evidence="10">
    <location>
        <begin position="499"/>
        <end position="509"/>
    </location>
</feature>
<dbReference type="EC" id="2.7.11.1" evidence="1"/>
<reference evidence="13 14" key="1">
    <citation type="submission" date="2016-06" db="EMBL/GenBank/DDBJ databases">
        <authorList>
            <person name="Kjaerup R.B."/>
            <person name="Dalgaard T.S."/>
            <person name="Juul-Madsen H.R."/>
        </authorList>
    </citation>
    <scope>NUCLEOTIDE SEQUENCE [LARGE SCALE GENOMIC DNA]</scope>
    <source>
        <strain evidence="13 14">DSM 45577</strain>
    </source>
</reference>
<evidence type="ECO:0000256" key="8">
    <source>
        <dbReference type="ARBA" id="ARBA00048679"/>
    </source>
</evidence>
<dbReference type="STRING" id="683228.GA0070617_0181"/>
<dbReference type="CDD" id="cd14014">
    <property type="entry name" value="STKc_PknB_like"/>
    <property type="match status" value="1"/>
</dbReference>
<feature type="compositionally biased region" description="Basic and acidic residues" evidence="10">
    <location>
        <begin position="526"/>
        <end position="536"/>
    </location>
</feature>
<dbReference type="PROSITE" id="PS50011">
    <property type="entry name" value="PROTEIN_KINASE_DOM"/>
    <property type="match status" value="1"/>
</dbReference>
<feature type="region of interest" description="Disordered" evidence="10">
    <location>
        <begin position="499"/>
        <end position="630"/>
    </location>
</feature>
<feature type="compositionally biased region" description="Pro residues" evidence="10">
    <location>
        <begin position="561"/>
        <end position="589"/>
    </location>
</feature>
<evidence type="ECO:0000313" key="14">
    <source>
        <dbReference type="Proteomes" id="UP000198937"/>
    </source>
</evidence>
<evidence type="ECO:0000259" key="12">
    <source>
        <dbReference type="PROSITE" id="PS51173"/>
    </source>
</evidence>
<keyword evidence="14" id="KW-1185">Reference proteome</keyword>
<dbReference type="InterPro" id="IPR008965">
    <property type="entry name" value="CBM2/CBM3_carb-bd_dom_sf"/>
</dbReference>
<feature type="domain" description="CBM2" evidence="12">
    <location>
        <begin position="385"/>
        <end position="494"/>
    </location>
</feature>
<dbReference type="Proteomes" id="UP000198937">
    <property type="component" value="Unassembled WGS sequence"/>
</dbReference>